<keyword evidence="3" id="KW-0520">NAD</keyword>
<dbReference type="InterPro" id="IPR036291">
    <property type="entry name" value="NAD(P)-bd_dom_sf"/>
</dbReference>
<protein>
    <submittedName>
        <fullName evidence="6">Nucleotide sugar dehydrogenase</fullName>
    </submittedName>
</protein>
<dbReference type="NCBIfam" id="TIGR03026">
    <property type="entry name" value="NDP-sugDHase"/>
    <property type="match status" value="1"/>
</dbReference>
<dbReference type="SMART" id="SM00984">
    <property type="entry name" value="UDPG_MGDP_dh_C"/>
    <property type="match status" value="1"/>
</dbReference>
<evidence type="ECO:0000259" key="5">
    <source>
        <dbReference type="SMART" id="SM00984"/>
    </source>
</evidence>
<dbReference type="OrthoDB" id="9803238at2"/>
<dbReference type="PANTHER" id="PTHR43491">
    <property type="entry name" value="UDP-N-ACETYL-D-MANNOSAMINE DEHYDROGENASE"/>
    <property type="match status" value="1"/>
</dbReference>
<dbReference type="InterPro" id="IPR036220">
    <property type="entry name" value="UDP-Glc/GDP-Man_DH_C_sf"/>
</dbReference>
<dbReference type="Pfam" id="PF00984">
    <property type="entry name" value="UDPG_MGDP_dh"/>
    <property type="match status" value="1"/>
</dbReference>
<dbReference type="SUPFAM" id="SSF51735">
    <property type="entry name" value="NAD(P)-binding Rossmann-fold domains"/>
    <property type="match status" value="1"/>
</dbReference>
<accession>A0A4Y6PTS1</accession>
<dbReference type="PIRSF" id="PIRSF000124">
    <property type="entry name" value="UDPglc_GDPman_dh"/>
    <property type="match status" value="1"/>
</dbReference>
<dbReference type="Proteomes" id="UP000315995">
    <property type="component" value="Chromosome"/>
</dbReference>
<organism evidence="6 7">
    <name type="scientific">Persicimonas caeni</name>
    <dbReference type="NCBI Taxonomy" id="2292766"/>
    <lineage>
        <taxon>Bacteria</taxon>
        <taxon>Deltaproteobacteria</taxon>
        <taxon>Bradymonadales</taxon>
        <taxon>Bradymonadaceae</taxon>
        <taxon>Persicimonas</taxon>
    </lineage>
</organism>
<evidence type="ECO:0000256" key="3">
    <source>
        <dbReference type="ARBA" id="ARBA00023027"/>
    </source>
</evidence>
<gene>
    <name evidence="6" type="ORF">FIV42_13335</name>
</gene>
<dbReference type="InterPro" id="IPR028359">
    <property type="entry name" value="UDP_ManNAc/GlcNAc_DH"/>
</dbReference>
<dbReference type="EMBL" id="CP041186">
    <property type="protein sequence ID" value="QDG51698.1"/>
    <property type="molecule type" value="Genomic_DNA"/>
</dbReference>
<comment type="similarity">
    <text evidence="1 4">Belongs to the UDP-glucose/GDP-mannose dehydrogenase family.</text>
</comment>
<name>A0A4Y6PTS1_PERCE</name>
<dbReference type="GO" id="GO:0016628">
    <property type="term" value="F:oxidoreductase activity, acting on the CH-CH group of donors, NAD or NADP as acceptor"/>
    <property type="evidence" value="ECO:0007669"/>
    <property type="project" value="InterPro"/>
</dbReference>
<accession>A0A5B8YB41</accession>
<dbReference type="InterPro" id="IPR014026">
    <property type="entry name" value="UDP-Glc/GDP-Man_DH_dimer"/>
</dbReference>
<dbReference type="SUPFAM" id="SSF48179">
    <property type="entry name" value="6-phosphogluconate dehydrogenase C-terminal domain-like"/>
    <property type="match status" value="1"/>
</dbReference>
<keyword evidence="7" id="KW-1185">Reference proteome</keyword>
<dbReference type="SUPFAM" id="SSF52413">
    <property type="entry name" value="UDP-glucose/GDP-mannose dehydrogenase C-terminal domain"/>
    <property type="match status" value="1"/>
</dbReference>
<dbReference type="InterPro" id="IPR001732">
    <property type="entry name" value="UDP-Glc/GDP-Man_DH_N"/>
</dbReference>
<dbReference type="PIRSF" id="PIRSF500136">
    <property type="entry name" value="UDP_ManNAc_DH"/>
    <property type="match status" value="1"/>
</dbReference>
<dbReference type="AlphaFoldDB" id="A0A4Y6PTS1"/>
<evidence type="ECO:0000256" key="1">
    <source>
        <dbReference type="ARBA" id="ARBA00006601"/>
    </source>
</evidence>
<dbReference type="Pfam" id="PF03720">
    <property type="entry name" value="UDPG_MGDP_dh_C"/>
    <property type="match status" value="1"/>
</dbReference>
<dbReference type="GO" id="GO:0051287">
    <property type="term" value="F:NAD binding"/>
    <property type="evidence" value="ECO:0007669"/>
    <property type="project" value="InterPro"/>
</dbReference>
<dbReference type="InterPro" id="IPR017476">
    <property type="entry name" value="UDP-Glc/GDP-Man"/>
</dbReference>
<sequence length="443" mass="47974">MENPSSSKADICVVGLGYIGLPTASMFAAQGFDVLGVDVSAHVVEIVNEGKIHIEEPGLRTLVSAAVKSGQLRAARAPQPAKTFIIAVPTPCRVNEKRHDDRSSDLSYVDSAVEAILPVLEEGDLVILESTSPPKTTVERVAKPLVEAGFTPGEDVFVAHCPERVLPGHILRELTQNDRVIGGITMACAQRAARLYASVVEGQIHQTNATTAELVKLMENTFRDVNIALANELAGICDHLDVDVTRVIELANCHPRVNLHQPGPGVGGHCLPLDPWFVIESAPEQARLIREARLLNQAVPRYLVHQIKDTLELGNSSSAKLAIFGVAYKGNVDDARESPGRDFVELLEGEPVDVAVYDPHVRHFEHELVGLQKAVQDADAIVITAAHDEFKFIDPSALIGLMRGHHVFDFCNLLDAKKWRSAGFTYVGRGVSPQAAPSHAESL</sequence>
<evidence type="ECO:0000256" key="2">
    <source>
        <dbReference type="ARBA" id="ARBA00023002"/>
    </source>
</evidence>
<reference evidence="6 7" key="1">
    <citation type="submission" date="2019-06" db="EMBL/GenBank/DDBJ databases">
        <title>Persicimonas caeni gen. nov., sp. nov., a predatory bacterium isolated from solar saltern.</title>
        <authorList>
            <person name="Wang S."/>
        </authorList>
    </citation>
    <scope>NUCLEOTIDE SEQUENCE [LARGE SCALE GENOMIC DNA]</scope>
    <source>
        <strain evidence="6 7">YN101</strain>
    </source>
</reference>
<dbReference type="InterPro" id="IPR008927">
    <property type="entry name" value="6-PGluconate_DH-like_C_sf"/>
</dbReference>
<proteinExistence type="inferred from homology"/>
<dbReference type="Pfam" id="PF03721">
    <property type="entry name" value="UDPG_MGDP_dh_N"/>
    <property type="match status" value="1"/>
</dbReference>
<feature type="domain" description="UDP-glucose/GDP-mannose dehydrogenase C-terminal" evidence="5">
    <location>
        <begin position="322"/>
        <end position="416"/>
    </location>
</feature>
<keyword evidence="2" id="KW-0560">Oxidoreductase</keyword>
<dbReference type="Gene3D" id="3.40.50.720">
    <property type="entry name" value="NAD(P)-binding Rossmann-like Domain"/>
    <property type="match status" value="2"/>
</dbReference>
<evidence type="ECO:0000256" key="4">
    <source>
        <dbReference type="PIRNR" id="PIRNR000124"/>
    </source>
</evidence>
<dbReference type="PANTHER" id="PTHR43491:SF2">
    <property type="entry name" value="UDP-N-ACETYL-D-MANNOSAMINE DEHYDROGENASE"/>
    <property type="match status" value="1"/>
</dbReference>
<dbReference type="RefSeq" id="WP_141198178.1">
    <property type="nucleotide sequence ID" value="NZ_CP041186.1"/>
</dbReference>
<evidence type="ECO:0000313" key="6">
    <source>
        <dbReference type="EMBL" id="QDG51698.1"/>
    </source>
</evidence>
<dbReference type="InterPro" id="IPR014027">
    <property type="entry name" value="UDP-Glc/GDP-Man_DH_C"/>
</dbReference>
<dbReference type="GO" id="GO:0016616">
    <property type="term" value="F:oxidoreductase activity, acting on the CH-OH group of donors, NAD or NADP as acceptor"/>
    <property type="evidence" value="ECO:0007669"/>
    <property type="project" value="InterPro"/>
</dbReference>
<evidence type="ECO:0000313" key="7">
    <source>
        <dbReference type="Proteomes" id="UP000315995"/>
    </source>
</evidence>
<dbReference type="GO" id="GO:0000271">
    <property type="term" value="P:polysaccharide biosynthetic process"/>
    <property type="evidence" value="ECO:0007669"/>
    <property type="project" value="InterPro"/>
</dbReference>